<accession>A0A364Y476</accession>
<dbReference type="Proteomes" id="UP000251889">
    <property type="component" value="Unassembled WGS sequence"/>
</dbReference>
<organism evidence="1 2">
    <name type="scientific">Pseudochryseolinea flava</name>
    <dbReference type="NCBI Taxonomy" id="2059302"/>
    <lineage>
        <taxon>Bacteria</taxon>
        <taxon>Pseudomonadati</taxon>
        <taxon>Bacteroidota</taxon>
        <taxon>Cytophagia</taxon>
        <taxon>Cytophagales</taxon>
        <taxon>Fulvivirgaceae</taxon>
        <taxon>Pseudochryseolinea</taxon>
    </lineage>
</organism>
<evidence type="ECO:0000313" key="1">
    <source>
        <dbReference type="EMBL" id="RAW01566.1"/>
    </source>
</evidence>
<keyword evidence="2" id="KW-1185">Reference proteome</keyword>
<sequence>MASKIKVTRLIGKLKNVVTYLDQNRTLYVHQHIDQFFYMQRIQEIVTLVEQFDVVETRMNDIQRKLDTMCVHTITRLREDISWIRKHKESIEP</sequence>
<dbReference type="EMBL" id="QMFY01000003">
    <property type="protein sequence ID" value="RAW01566.1"/>
    <property type="molecule type" value="Genomic_DNA"/>
</dbReference>
<dbReference type="AlphaFoldDB" id="A0A364Y476"/>
<evidence type="ECO:0000313" key="2">
    <source>
        <dbReference type="Proteomes" id="UP000251889"/>
    </source>
</evidence>
<proteinExistence type="predicted"/>
<protein>
    <submittedName>
        <fullName evidence="1">Uncharacterized protein</fullName>
    </submittedName>
</protein>
<comment type="caution">
    <text evidence="1">The sequence shown here is derived from an EMBL/GenBank/DDBJ whole genome shotgun (WGS) entry which is preliminary data.</text>
</comment>
<reference evidence="1 2" key="1">
    <citation type="submission" date="2018-06" db="EMBL/GenBank/DDBJ databases">
        <title>Chryseolinea flavus sp. nov., a member of the phylum Bacteroidetes isolated from soil.</title>
        <authorList>
            <person name="Li Y."/>
            <person name="Wang J."/>
        </authorList>
    </citation>
    <scope>NUCLEOTIDE SEQUENCE [LARGE SCALE GENOMIC DNA]</scope>
    <source>
        <strain evidence="1 2">SDU1-6</strain>
    </source>
</reference>
<gene>
    <name evidence="1" type="ORF">DQQ10_07865</name>
</gene>
<name>A0A364Y476_9BACT</name>